<proteinExistence type="predicted"/>
<organism evidence="1 2">
    <name type="scientific">Thelephora ganbajun</name>
    <name type="common">Ganba fungus</name>
    <dbReference type="NCBI Taxonomy" id="370292"/>
    <lineage>
        <taxon>Eukaryota</taxon>
        <taxon>Fungi</taxon>
        <taxon>Dikarya</taxon>
        <taxon>Basidiomycota</taxon>
        <taxon>Agaricomycotina</taxon>
        <taxon>Agaricomycetes</taxon>
        <taxon>Thelephorales</taxon>
        <taxon>Thelephoraceae</taxon>
        <taxon>Thelephora</taxon>
    </lineage>
</organism>
<comment type="caution">
    <text evidence="1">The sequence shown here is derived from an EMBL/GenBank/DDBJ whole genome shotgun (WGS) entry which is preliminary data.</text>
</comment>
<sequence>MPIGSKRPVRVWISHFLRVHRPTESLAYPADEAGSYETFVYRHSVASSLFLGAYDQSNDGEKRLVGFICSTLSKSEKFTHGSMTTHDPEGKTICIHSVCVDPGYQRRKVGSALLEEYIRRWRDGPYDGISLIAHEELINFYVAVGFKLIRKSEVVHGSKPWFELRYSLQSHIPDAATQRRVLEVLQGQSNQSEGDQPDKKLVSYFPGGPPELADERGLNKLRLYCPRIACRSIILLAKTATLVERSSVTIDNRQNLPPQDLLPHLPAPSESISTWKVGPPANPMVFENIGFSKTLPTDGPPAASDGSRLVKLLTCAECDLGPLGWVEEGPNGATYWLVANRVGYT</sequence>
<dbReference type="EMBL" id="MU118062">
    <property type="protein sequence ID" value="KAF9646296.1"/>
    <property type="molecule type" value="Genomic_DNA"/>
</dbReference>
<name>A0ACB6Z9M4_THEGA</name>
<keyword evidence="2" id="KW-1185">Reference proteome</keyword>
<evidence type="ECO:0000313" key="1">
    <source>
        <dbReference type="EMBL" id="KAF9646296.1"/>
    </source>
</evidence>
<gene>
    <name evidence="1" type="ORF">BDM02DRAFT_3147684</name>
</gene>
<protein>
    <submittedName>
        <fullName evidence="1">Acyl-CoA N-acyltransferase</fullName>
    </submittedName>
</protein>
<reference evidence="1" key="1">
    <citation type="submission" date="2019-10" db="EMBL/GenBank/DDBJ databases">
        <authorList>
            <consortium name="DOE Joint Genome Institute"/>
            <person name="Kuo A."/>
            <person name="Miyauchi S."/>
            <person name="Kiss E."/>
            <person name="Drula E."/>
            <person name="Kohler A."/>
            <person name="Sanchez-Garcia M."/>
            <person name="Andreopoulos B."/>
            <person name="Barry K.W."/>
            <person name="Bonito G."/>
            <person name="Buee M."/>
            <person name="Carver A."/>
            <person name="Chen C."/>
            <person name="Cichocki N."/>
            <person name="Clum A."/>
            <person name="Culley D."/>
            <person name="Crous P.W."/>
            <person name="Fauchery L."/>
            <person name="Girlanda M."/>
            <person name="Hayes R."/>
            <person name="Keri Z."/>
            <person name="Labutti K."/>
            <person name="Lipzen A."/>
            <person name="Lombard V."/>
            <person name="Magnuson J."/>
            <person name="Maillard F."/>
            <person name="Morin E."/>
            <person name="Murat C."/>
            <person name="Nolan M."/>
            <person name="Ohm R."/>
            <person name="Pangilinan J."/>
            <person name="Pereira M."/>
            <person name="Perotto S."/>
            <person name="Peter M."/>
            <person name="Riley R."/>
            <person name="Sitrit Y."/>
            <person name="Stielow B."/>
            <person name="Szollosi G."/>
            <person name="Zifcakova L."/>
            <person name="Stursova M."/>
            <person name="Spatafora J.W."/>
            <person name="Tedersoo L."/>
            <person name="Vaario L.-M."/>
            <person name="Yamada A."/>
            <person name="Yan M."/>
            <person name="Wang P."/>
            <person name="Xu J."/>
            <person name="Bruns T."/>
            <person name="Baldrian P."/>
            <person name="Vilgalys R."/>
            <person name="Henrissat B."/>
            <person name="Grigoriev I.V."/>
            <person name="Hibbett D."/>
            <person name="Nagy L.G."/>
            <person name="Martin F.M."/>
        </authorList>
    </citation>
    <scope>NUCLEOTIDE SEQUENCE</scope>
    <source>
        <strain evidence="1">P2</strain>
    </source>
</reference>
<accession>A0ACB6Z9M4</accession>
<reference evidence="1" key="2">
    <citation type="journal article" date="2020" name="Nat. Commun.">
        <title>Large-scale genome sequencing of mycorrhizal fungi provides insights into the early evolution of symbiotic traits.</title>
        <authorList>
            <person name="Miyauchi S."/>
            <person name="Kiss E."/>
            <person name="Kuo A."/>
            <person name="Drula E."/>
            <person name="Kohler A."/>
            <person name="Sanchez-Garcia M."/>
            <person name="Morin E."/>
            <person name="Andreopoulos B."/>
            <person name="Barry K.W."/>
            <person name="Bonito G."/>
            <person name="Buee M."/>
            <person name="Carver A."/>
            <person name="Chen C."/>
            <person name="Cichocki N."/>
            <person name="Clum A."/>
            <person name="Culley D."/>
            <person name="Crous P.W."/>
            <person name="Fauchery L."/>
            <person name="Girlanda M."/>
            <person name="Hayes R.D."/>
            <person name="Keri Z."/>
            <person name="LaButti K."/>
            <person name="Lipzen A."/>
            <person name="Lombard V."/>
            <person name="Magnuson J."/>
            <person name="Maillard F."/>
            <person name="Murat C."/>
            <person name="Nolan M."/>
            <person name="Ohm R.A."/>
            <person name="Pangilinan J."/>
            <person name="Pereira M.F."/>
            <person name="Perotto S."/>
            <person name="Peter M."/>
            <person name="Pfister S."/>
            <person name="Riley R."/>
            <person name="Sitrit Y."/>
            <person name="Stielow J.B."/>
            <person name="Szollosi G."/>
            <person name="Zifcakova L."/>
            <person name="Stursova M."/>
            <person name="Spatafora J.W."/>
            <person name="Tedersoo L."/>
            <person name="Vaario L.M."/>
            <person name="Yamada A."/>
            <person name="Yan M."/>
            <person name="Wang P."/>
            <person name="Xu J."/>
            <person name="Bruns T."/>
            <person name="Baldrian P."/>
            <person name="Vilgalys R."/>
            <person name="Dunand C."/>
            <person name="Henrissat B."/>
            <person name="Grigoriev I.V."/>
            <person name="Hibbett D."/>
            <person name="Nagy L.G."/>
            <person name="Martin F.M."/>
        </authorList>
    </citation>
    <scope>NUCLEOTIDE SEQUENCE</scope>
    <source>
        <strain evidence="1">P2</strain>
    </source>
</reference>
<dbReference type="Proteomes" id="UP000886501">
    <property type="component" value="Unassembled WGS sequence"/>
</dbReference>
<evidence type="ECO:0000313" key="2">
    <source>
        <dbReference type="Proteomes" id="UP000886501"/>
    </source>
</evidence>